<dbReference type="InterPro" id="IPR011852">
    <property type="entry name" value="TRAP_TAXI"/>
</dbReference>
<accession>A0ABV8KSC2</accession>
<dbReference type="NCBIfam" id="TIGR02122">
    <property type="entry name" value="TRAP_TAXI"/>
    <property type="match status" value="1"/>
</dbReference>
<evidence type="ECO:0000313" key="2">
    <source>
        <dbReference type="Proteomes" id="UP001595868"/>
    </source>
</evidence>
<reference evidence="2" key="1">
    <citation type="journal article" date="2019" name="Int. J. Syst. Evol. Microbiol.">
        <title>The Global Catalogue of Microorganisms (GCM) 10K type strain sequencing project: providing services to taxonomists for standard genome sequencing and annotation.</title>
        <authorList>
            <consortium name="The Broad Institute Genomics Platform"/>
            <consortium name="The Broad Institute Genome Sequencing Center for Infectious Disease"/>
            <person name="Wu L."/>
            <person name="Ma J."/>
        </authorList>
    </citation>
    <scope>NUCLEOTIDE SEQUENCE [LARGE SCALE GENOMIC DNA]</scope>
    <source>
        <strain evidence="2">2902at01</strain>
    </source>
</reference>
<sequence length="305" mass="32252">MPRRRWSACLLLVAVLVAGCEQPVPPGRTVRIATGSPTAVYYAIGNAYARILSAELPGTSAEALVTAASAANVALVRDGGAEVGFTQADILNGLPQSSSISAMARVYDDHLHLVVAARGRIQRLADLRGRAVSVGAPGSGTEVTTGRLLATAGLTGALTESRLGLDDSAAELAAGHIDAFFFSGGLPVAAVNQLSRRTPIRLIDLGEWVGPLRKRYGDVYVARDVPRSVYGLPVITTVAVPNYLIVRNDLPRGLVYDLTRLLIEKRDQLGRAHPAAEQLNARSAITTAPLPLHPGAIAYYRDAKH</sequence>
<name>A0ABV8KSC2_9ACTN</name>
<protein>
    <submittedName>
        <fullName evidence="1">TAXI family TRAP transporter solute-binding subunit</fullName>
    </submittedName>
</protein>
<proteinExistence type="predicted"/>
<dbReference type="Proteomes" id="UP001595868">
    <property type="component" value="Unassembled WGS sequence"/>
</dbReference>
<dbReference type="EMBL" id="JBHSBN010000020">
    <property type="protein sequence ID" value="MFC4109002.1"/>
    <property type="molecule type" value="Genomic_DNA"/>
</dbReference>
<dbReference type="Gene3D" id="3.40.190.10">
    <property type="entry name" value="Periplasmic binding protein-like II"/>
    <property type="match status" value="2"/>
</dbReference>
<comment type="caution">
    <text evidence="1">The sequence shown here is derived from an EMBL/GenBank/DDBJ whole genome shotgun (WGS) entry which is preliminary data.</text>
</comment>
<dbReference type="Pfam" id="PF16868">
    <property type="entry name" value="NMT1_3"/>
    <property type="match status" value="1"/>
</dbReference>
<keyword evidence="2" id="KW-1185">Reference proteome</keyword>
<evidence type="ECO:0000313" key="1">
    <source>
        <dbReference type="EMBL" id="MFC4109002.1"/>
    </source>
</evidence>
<dbReference type="PANTHER" id="PTHR42941">
    <property type="entry name" value="SLL1037 PROTEIN"/>
    <property type="match status" value="1"/>
</dbReference>
<dbReference type="SUPFAM" id="SSF53850">
    <property type="entry name" value="Periplasmic binding protein-like II"/>
    <property type="match status" value="1"/>
</dbReference>
<gene>
    <name evidence="1" type="ORF">ACFOX0_24115</name>
</gene>
<dbReference type="PROSITE" id="PS51257">
    <property type="entry name" value="PROKAR_LIPOPROTEIN"/>
    <property type="match status" value="1"/>
</dbReference>
<dbReference type="PANTHER" id="PTHR42941:SF1">
    <property type="entry name" value="SLL1037 PROTEIN"/>
    <property type="match status" value="1"/>
</dbReference>
<organism evidence="1 2">
    <name type="scientific">Micromonospora zhanjiangensis</name>
    <dbReference type="NCBI Taxonomy" id="1522057"/>
    <lineage>
        <taxon>Bacteria</taxon>
        <taxon>Bacillati</taxon>
        <taxon>Actinomycetota</taxon>
        <taxon>Actinomycetes</taxon>
        <taxon>Micromonosporales</taxon>
        <taxon>Micromonosporaceae</taxon>
        <taxon>Micromonospora</taxon>
    </lineage>
</organism>
<dbReference type="RefSeq" id="WP_377549924.1">
    <property type="nucleotide sequence ID" value="NZ_JBHSBN010000020.1"/>
</dbReference>
<dbReference type="CDD" id="cd13569">
    <property type="entry name" value="PBP2_TAXI_TRAP_like_1"/>
    <property type="match status" value="1"/>
</dbReference>